<dbReference type="Proteomes" id="UP000616608">
    <property type="component" value="Unassembled WGS sequence"/>
</dbReference>
<reference evidence="4" key="2">
    <citation type="submission" date="2020-09" db="EMBL/GenBank/DDBJ databases">
        <authorList>
            <person name="Sun Q."/>
            <person name="Zhou Y."/>
        </authorList>
    </citation>
    <scope>NUCLEOTIDE SEQUENCE</scope>
    <source>
        <strain evidence="4">CGMCC 1.15760</strain>
    </source>
</reference>
<dbReference type="InterPro" id="IPR036514">
    <property type="entry name" value="SGNH_hydro_sf"/>
</dbReference>
<dbReference type="RefSeq" id="WP_188614767.1">
    <property type="nucleotide sequence ID" value="NZ_BMJT01000005.1"/>
</dbReference>
<dbReference type="AlphaFoldDB" id="A0A917LHQ5"/>
<evidence type="ECO:0000313" key="4">
    <source>
        <dbReference type="EMBL" id="GGG24355.1"/>
    </source>
</evidence>
<evidence type="ECO:0000259" key="3">
    <source>
        <dbReference type="PROSITE" id="PS51272"/>
    </source>
</evidence>
<name>A0A917LHQ5_9BACI</name>
<dbReference type="InterPro" id="IPR051465">
    <property type="entry name" value="Cell_Envelope_Struct_Comp"/>
</dbReference>
<dbReference type="Gene3D" id="3.40.50.1110">
    <property type="entry name" value="SGNH hydrolase"/>
    <property type="match status" value="1"/>
</dbReference>
<dbReference type="Pfam" id="PF13472">
    <property type="entry name" value="Lipase_GDSL_2"/>
    <property type="match status" value="1"/>
</dbReference>
<dbReference type="InterPro" id="IPR001119">
    <property type="entry name" value="SLH_dom"/>
</dbReference>
<reference evidence="4" key="1">
    <citation type="journal article" date="2014" name="Int. J. Syst. Evol. Microbiol.">
        <title>Complete genome sequence of Corynebacterium casei LMG S-19264T (=DSM 44701T), isolated from a smear-ripened cheese.</title>
        <authorList>
            <consortium name="US DOE Joint Genome Institute (JGI-PGF)"/>
            <person name="Walter F."/>
            <person name="Albersmeier A."/>
            <person name="Kalinowski J."/>
            <person name="Ruckert C."/>
        </authorList>
    </citation>
    <scope>NUCLEOTIDE SEQUENCE</scope>
    <source>
        <strain evidence="4">CGMCC 1.15760</strain>
    </source>
</reference>
<dbReference type="PANTHER" id="PTHR43308">
    <property type="entry name" value="OUTER MEMBRANE PROTEIN ALPHA-RELATED"/>
    <property type="match status" value="1"/>
</dbReference>
<feature type="domain" description="SLH" evidence="3">
    <location>
        <begin position="249"/>
        <end position="312"/>
    </location>
</feature>
<feature type="domain" description="SLH" evidence="3">
    <location>
        <begin position="313"/>
        <end position="371"/>
    </location>
</feature>
<organism evidence="4 5">
    <name type="scientific">Lysinibacillus alkalisoli</name>
    <dbReference type="NCBI Taxonomy" id="1911548"/>
    <lineage>
        <taxon>Bacteria</taxon>
        <taxon>Bacillati</taxon>
        <taxon>Bacillota</taxon>
        <taxon>Bacilli</taxon>
        <taxon>Bacillales</taxon>
        <taxon>Bacillaceae</taxon>
        <taxon>Lysinibacillus</taxon>
    </lineage>
</organism>
<proteinExistence type="predicted"/>
<accession>A0A917LHQ5</accession>
<dbReference type="PANTHER" id="PTHR43308:SF5">
    <property type="entry name" value="S-LAYER PROTEIN _ PEPTIDOGLYCAN ENDO-BETA-N-ACETYLGLUCOSAMINIDASE"/>
    <property type="match status" value="1"/>
</dbReference>
<dbReference type="PROSITE" id="PS51272">
    <property type="entry name" value="SLH"/>
    <property type="match status" value="3"/>
</dbReference>
<dbReference type="InterPro" id="IPR013830">
    <property type="entry name" value="SGNH_hydro"/>
</dbReference>
<evidence type="ECO:0000256" key="1">
    <source>
        <dbReference type="ARBA" id="ARBA00022729"/>
    </source>
</evidence>
<comment type="caution">
    <text evidence="4">The sequence shown here is derived from an EMBL/GenBank/DDBJ whole genome shotgun (WGS) entry which is preliminary data.</text>
</comment>
<keyword evidence="5" id="KW-1185">Reference proteome</keyword>
<feature type="chain" id="PRO_5038078172" description="SLH domain-containing protein" evidence="2">
    <location>
        <begin position="25"/>
        <end position="439"/>
    </location>
</feature>
<evidence type="ECO:0000256" key="2">
    <source>
        <dbReference type="SAM" id="SignalP"/>
    </source>
</evidence>
<feature type="domain" description="SLH" evidence="3">
    <location>
        <begin position="374"/>
        <end position="436"/>
    </location>
</feature>
<feature type="signal peptide" evidence="2">
    <location>
        <begin position="1"/>
        <end position="24"/>
    </location>
</feature>
<evidence type="ECO:0000313" key="5">
    <source>
        <dbReference type="Proteomes" id="UP000616608"/>
    </source>
</evidence>
<protein>
    <recommendedName>
        <fullName evidence="3">SLH domain-containing protein</fullName>
    </recommendedName>
</protein>
<gene>
    <name evidence="4" type="ORF">GCM10007425_18580</name>
</gene>
<dbReference type="Pfam" id="PF00395">
    <property type="entry name" value="SLH"/>
    <property type="match status" value="3"/>
</dbReference>
<dbReference type="EMBL" id="BMJT01000005">
    <property type="protein sequence ID" value="GGG24355.1"/>
    <property type="molecule type" value="Genomic_DNA"/>
</dbReference>
<dbReference type="SUPFAM" id="SSF52266">
    <property type="entry name" value="SGNH hydrolase"/>
    <property type="match status" value="1"/>
</dbReference>
<sequence>MKKQWLLWMMTLVVLLVIAPTVQATERDINYTALGDSLAEGMNEQGKIGKGYADFIAAFLQQEGTLNTFTKEFAHSGYTSSQVLADLVQDVTGTKQSITTTLGQSQMVTLSVGANDLFETLRHLQVDMSKGIPNEALPQVMQTIQQMTINIKAIVQEIERINPDAQIYVMGYYNPFPYVESIKPQIEPMIEQMDVVVQQALQGTSAVFVPVNEQIASNYPNYLPNPENVHLSEAGYELVAQHMLEAMTNNNQRFNDIASHWAKPYIEQAATLGLIKGYDDGTYRPNKGLTRAQTAIILARALQVKATSTAPFTDIQQLAPETQHMIHAVYGAGIVQGKEGKFRPNDNVTRSQFALMIHRSYTALTGNVYKAQQPAPFTDLTNTSQEVKEAVAMLAELGIAEGNNNQYQPSATVTRAHAAKMITKAVTILMQHNTNKHLK</sequence>
<keyword evidence="1 2" id="KW-0732">Signal</keyword>